<evidence type="ECO:0000256" key="9">
    <source>
        <dbReference type="ARBA" id="ARBA00023303"/>
    </source>
</evidence>
<comment type="caution">
    <text evidence="12">The sequence shown here is derived from an EMBL/GenBank/DDBJ whole genome shotgun (WGS) entry which is preliminary data.</text>
</comment>
<evidence type="ECO:0000256" key="1">
    <source>
        <dbReference type="ARBA" id="ARBA00022448"/>
    </source>
</evidence>
<protein>
    <recommendedName>
        <fullName evidence="11">Neurotransmitter-gated ion-channel ligand-binding domain-containing protein</fullName>
    </recommendedName>
</protein>
<sequence>MDVVRCLHAGGNISHKRMEDDEERLFNHLFENYNPRLRPVLKKSEAVNVTFGISLHQIIDVDEKNQLLQTSLWIRQVWHNPFLAWNKSQFGGIKSINVKAFEVWTPDIYLYNNANNERGGGMDQFKTQIVINSSGWNIWLSPAIIISSCKMDVKYFPFDTQVKFIFVLVKHDKSIGIRIESLSPKYDIGQQKRSIFDKLEEGYYPVIPCNTLLFYDRNTKCLGNILSSMYSLEVLLSLFVQQFCLLKFGSWTYDTFRVNIVREVPFAETDKFVGNGE</sequence>
<evidence type="ECO:0000256" key="3">
    <source>
        <dbReference type="ARBA" id="ARBA00022692"/>
    </source>
</evidence>
<dbReference type="CDD" id="cd18997">
    <property type="entry name" value="LGIC_ECD_nAChR"/>
    <property type="match status" value="1"/>
</dbReference>
<evidence type="ECO:0000256" key="8">
    <source>
        <dbReference type="ARBA" id="ARBA00023286"/>
    </source>
</evidence>
<dbReference type="InterPro" id="IPR036734">
    <property type="entry name" value="Neur_chan_lig-bd_sf"/>
</dbReference>
<evidence type="ECO:0000256" key="7">
    <source>
        <dbReference type="ARBA" id="ARBA00023170"/>
    </source>
</evidence>
<keyword evidence="7" id="KW-0675">Receptor</keyword>
<keyword evidence="9" id="KW-0407">Ion channel</keyword>
<evidence type="ECO:0000256" key="5">
    <source>
        <dbReference type="ARBA" id="ARBA00023065"/>
    </source>
</evidence>
<dbReference type="InterPro" id="IPR006202">
    <property type="entry name" value="Neur_chan_lig-bd"/>
</dbReference>
<name>A0ABN8P120_9CNID</name>
<keyword evidence="8" id="KW-1071">Ligand-gated ion channel</keyword>
<evidence type="ECO:0000256" key="4">
    <source>
        <dbReference type="ARBA" id="ARBA00023018"/>
    </source>
</evidence>
<keyword evidence="2" id="KW-1003">Cell membrane</keyword>
<dbReference type="PRINTS" id="PR00254">
    <property type="entry name" value="NICOTINICR"/>
</dbReference>
<evidence type="ECO:0000256" key="10">
    <source>
        <dbReference type="ARBA" id="ARBA00034099"/>
    </source>
</evidence>
<dbReference type="InterPro" id="IPR002394">
    <property type="entry name" value="Nicotinic_acetylcholine_rcpt"/>
</dbReference>
<gene>
    <name evidence="12" type="ORF">PLOB_00032256</name>
</gene>
<reference evidence="12 13" key="1">
    <citation type="submission" date="2022-05" db="EMBL/GenBank/DDBJ databases">
        <authorList>
            <consortium name="Genoscope - CEA"/>
            <person name="William W."/>
        </authorList>
    </citation>
    <scope>NUCLEOTIDE SEQUENCE [LARGE SCALE GENOMIC DNA]</scope>
</reference>
<proteinExistence type="predicted"/>
<evidence type="ECO:0000259" key="11">
    <source>
        <dbReference type="Pfam" id="PF02931"/>
    </source>
</evidence>
<feature type="domain" description="Neurotransmitter-gated ion-channel ligand-binding" evidence="11">
    <location>
        <begin position="22"/>
        <end position="162"/>
    </location>
</feature>
<evidence type="ECO:0000313" key="13">
    <source>
        <dbReference type="Proteomes" id="UP001159405"/>
    </source>
</evidence>
<dbReference type="Proteomes" id="UP001159405">
    <property type="component" value="Unassembled WGS sequence"/>
</dbReference>
<evidence type="ECO:0000256" key="6">
    <source>
        <dbReference type="ARBA" id="ARBA00023136"/>
    </source>
</evidence>
<evidence type="ECO:0000313" key="12">
    <source>
        <dbReference type="EMBL" id="CAH3126211.1"/>
    </source>
</evidence>
<dbReference type="PRINTS" id="PR00252">
    <property type="entry name" value="NRIONCHANNEL"/>
</dbReference>
<dbReference type="Gene3D" id="2.70.170.10">
    <property type="entry name" value="Neurotransmitter-gated ion-channel ligand-binding domain"/>
    <property type="match status" value="1"/>
</dbReference>
<keyword evidence="1" id="KW-0813">Transport</keyword>
<organism evidence="12 13">
    <name type="scientific">Porites lobata</name>
    <dbReference type="NCBI Taxonomy" id="104759"/>
    <lineage>
        <taxon>Eukaryota</taxon>
        <taxon>Metazoa</taxon>
        <taxon>Cnidaria</taxon>
        <taxon>Anthozoa</taxon>
        <taxon>Hexacorallia</taxon>
        <taxon>Scleractinia</taxon>
        <taxon>Fungiina</taxon>
        <taxon>Poritidae</taxon>
        <taxon>Porites</taxon>
    </lineage>
</organism>
<comment type="subcellular location">
    <subcellularLocation>
        <location evidence="10">Synaptic cell membrane</location>
        <topology evidence="10">Multi-pass membrane protein</topology>
    </subcellularLocation>
</comment>
<keyword evidence="6" id="KW-0472">Membrane</keyword>
<dbReference type="SUPFAM" id="SSF63712">
    <property type="entry name" value="Nicotinic receptor ligand binding domain-like"/>
    <property type="match status" value="1"/>
</dbReference>
<evidence type="ECO:0000256" key="2">
    <source>
        <dbReference type="ARBA" id="ARBA00022475"/>
    </source>
</evidence>
<keyword evidence="5" id="KW-0406">Ion transport</keyword>
<accession>A0ABN8P120</accession>
<keyword evidence="3" id="KW-0812">Transmembrane</keyword>
<dbReference type="Pfam" id="PF02931">
    <property type="entry name" value="Neur_chan_LBD"/>
    <property type="match status" value="1"/>
</dbReference>
<dbReference type="EMBL" id="CALNXK010000042">
    <property type="protein sequence ID" value="CAH3126211.1"/>
    <property type="molecule type" value="Genomic_DNA"/>
</dbReference>
<keyword evidence="4" id="KW-0770">Synapse</keyword>
<dbReference type="InterPro" id="IPR006201">
    <property type="entry name" value="Neur_channel"/>
</dbReference>
<keyword evidence="13" id="KW-1185">Reference proteome</keyword>
<dbReference type="PANTHER" id="PTHR18945">
    <property type="entry name" value="NEUROTRANSMITTER GATED ION CHANNEL"/>
    <property type="match status" value="1"/>
</dbReference>